<dbReference type="Pfam" id="PF20638">
    <property type="entry name" value="ATG5_UblA"/>
    <property type="match status" value="1"/>
</dbReference>
<reference evidence="2 3" key="1">
    <citation type="submission" date="2019-08" db="EMBL/GenBank/DDBJ databases">
        <title>Draft genome sequences of two oriental melons (Cucumis melo L. var makuwa).</title>
        <authorList>
            <person name="Kwon S.-Y."/>
        </authorList>
    </citation>
    <scope>NUCLEOTIDE SEQUENCE [LARGE SCALE GENOMIC DNA]</scope>
    <source>
        <strain evidence="3">cv. Chang Bougi</strain>
        <tissue evidence="2">Leaf</tissue>
    </source>
</reference>
<gene>
    <name evidence="2" type="ORF">E5676_scaffold832G00360</name>
</gene>
<evidence type="ECO:0000313" key="2">
    <source>
        <dbReference type="EMBL" id="TYK13852.1"/>
    </source>
</evidence>
<evidence type="ECO:0000259" key="1">
    <source>
        <dbReference type="Pfam" id="PF20638"/>
    </source>
</evidence>
<sequence>MDALKYIWEGAIPLQIHLHESEVTTVPPPPPAMVLAPRIGYLPLLASQIKPYFGSTLPPGVDTIWFEYQGLPLKWDVEMSGELREEHEWDDEASTRLLGGFQLLGQVHAILDLLGLGPDCHHIRWWLIKWCKTIFKRMDNSARANRRIIDASLIANELIDPYFLSKTKGFGDTWRKWIMAFISSTNFSIITNGKPRGKIKAMNSNLGINHLQFLDDTILFNEEKLEIFLRHNDNRSFHSISWQKVELPITKVGPQLDWLEKINKGLLAKWNMDMSVRDRCSLELPIDAKYGLPPQPQSRFFKHYKGPWRYIAQMTNLVHDNIEHEKGGFRVEDTLRWKLDKSGHFTSKSFIHHLSYCGININAALSKNIWRGPIDWFFFLGKISHGRINTADVLNRLHGISS</sequence>
<organism evidence="2 3">
    <name type="scientific">Cucumis melo var. makuwa</name>
    <name type="common">Oriental melon</name>
    <dbReference type="NCBI Taxonomy" id="1194695"/>
    <lineage>
        <taxon>Eukaryota</taxon>
        <taxon>Viridiplantae</taxon>
        <taxon>Streptophyta</taxon>
        <taxon>Embryophyta</taxon>
        <taxon>Tracheophyta</taxon>
        <taxon>Spermatophyta</taxon>
        <taxon>Magnoliopsida</taxon>
        <taxon>eudicotyledons</taxon>
        <taxon>Gunneridae</taxon>
        <taxon>Pentapetalae</taxon>
        <taxon>rosids</taxon>
        <taxon>fabids</taxon>
        <taxon>Cucurbitales</taxon>
        <taxon>Cucurbitaceae</taxon>
        <taxon>Benincaseae</taxon>
        <taxon>Cucumis</taxon>
    </lineage>
</organism>
<dbReference type="GO" id="GO:0005776">
    <property type="term" value="C:autophagosome"/>
    <property type="evidence" value="ECO:0007669"/>
    <property type="project" value="TreeGrafter"/>
</dbReference>
<dbReference type="GO" id="GO:0061908">
    <property type="term" value="C:phagophore"/>
    <property type="evidence" value="ECO:0007669"/>
    <property type="project" value="TreeGrafter"/>
</dbReference>
<dbReference type="GO" id="GO:0034045">
    <property type="term" value="C:phagophore assembly site membrane"/>
    <property type="evidence" value="ECO:0007669"/>
    <property type="project" value="TreeGrafter"/>
</dbReference>
<protein>
    <submittedName>
        <fullName evidence="2">Autophagy protein 5 isoform X2</fullName>
    </submittedName>
</protein>
<dbReference type="Gene3D" id="3.10.20.620">
    <property type="match status" value="1"/>
</dbReference>
<dbReference type="Proteomes" id="UP000321947">
    <property type="component" value="Unassembled WGS sequence"/>
</dbReference>
<dbReference type="GO" id="GO:0000422">
    <property type="term" value="P:autophagy of mitochondrion"/>
    <property type="evidence" value="ECO:0007669"/>
    <property type="project" value="TreeGrafter"/>
</dbReference>
<dbReference type="PANTHER" id="PTHR13040">
    <property type="entry name" value="AUTOPHAGY PROTEIN 5"/>
    <property type="match status" value="1"/>
</dbReference>
<accession>A0A5D3CR53</accession>
<dbReference type="InterPro" id="IPR007239">
    <property type="entry name" value="Atg5"/>
</dbReference>
<dbReference type="PANTHER" id="PTHR13040:SF2">
    <property type="entry name" value="AUTOPHAGY PROTEIN 5"/>
    <property type="match status" value="1"/>
</dbReference>
<proteinExistence type="predicted"/>
<comment type="caution">
    <text evidence="2">The sequence shown here is derived from an EMBL/GenBank/DDBJ whole genome shotgun (WGS) entry which is preliminary data.</text>
</comment>
<dbReference type="GO" id="GO:0044233">
    <property type="term" value="C:mitochondria-associated endoplasmic reticulum membrane contact site"/>
    <property type="evidence" value="ECO:0007669"/>
    <property type="project" value="TreeGrafter"/>
</dbReference>
<dbReference type="GO" id="GO:0006995">
    <property type="term" value="P:cellular response to nitrogen starvation"/>
    <property type="evidence" value="ECO:0007669"/>
    <property type="project" value="TreeGrafter"/>
</dbReference>
<evidence type="ECO:0000313" key="3">
    <source>
        <dbReference type="Proteomes" id="UP000321947"/>
    </source>
</evidence>
<dbReference type="InterPro" id="IPR042527">
    <property type="entry name" value="Atg5_UblA_dom_sf"/>
</dbReference>
<dbReference type="AlphaFoldDB" id="A0A5D3CR53"/>
<dbReference type="EMBL" id="SSTD01009720">
    <property type="protein sequence ID" value="TYK13852.1"/>
    <property type="molecule type" value="Genomic_DNA"/>
</dbReference>
<name>A0A5D3CR53_CUCMM</name>
<dbReference type="InterPro" id="IPR048939">
    <property type="entry name" value="ATG5_UblA"/>
</dbReference>
<feature type="domain" description="Autophagy protein ATG5 UblA" evidence="1">
    <location>
        <begin position="7"/>
        <end position="77"/>
    </location>
</feature>
<dbReference type="GO" id="GO:0034727">
    <property type="term" value="P:piecemeal microautophagy of the nucleus"/>
    <property type="evidence" value="ECO:0007669"/>
    <property type="project" value="TreeGrafter"/>
</dbReference>
<dbReference type="GO" id="GO:0034274">
    <property type="term" value="C:Atg12-Atg5-Atg16 complex"/>
    <property type="evidence" value="ECO:0007669"/>
    <property type="project" value="TreeGrafter"/>
</dbReference>
<dbReference type="GO" id="GO:0019776">
    <property type="term" value="F:Atg8-family ligase activity"/>
    <property type="evidence" value="ECO:0007669"/>
    <property type="project" value="TreeGrafter"/>
</dbReference>